<keyword evidence="3" id="KW-0472">Membrane</keyword>
<dbReference type="STRING" id="1267021.FPB0191_00419"/>
<accession>A0A0A7S4M8</accession>
<gene>
    <name evidence="8" type="ORF">DKK76_01990</name>
    <name evidence="7" type="ORF">FPB0191_00419</name>
</gene>
<reference evidence="7 9" key="1">
    <citation type="journal article" date="2014" name="Appl. Environ. Microbiol.">
        <title>Gut symbionts from distinct hosts exhibit genotoxic activity via divergent colibactin biosynthetic pathways.</title>
        <authorList>
            <person name="Engel P."/>
            <person name="Vizcaino M.I."/>
            <person name="Crawford J.M."/>
        </authorList>
    </citation>
    <scope>NUCLEOTIDE SEQUENCE [LARGE SCALE GENOMIC DNA]</scope>
    <source>
        <strain evidence="7 9">PEB0191</strain>
    </source>
</reference>
<dbReference type="Proteomes" id="UP000030901">
    <property type="component" value="Chromosome"/>
</dbReference>
<dbReference type="AlphaFoldDB" id="A0A0A7S4M8"/>
<evidence type="ECO:0000256" key="5">
    <source>
        <dbReference type="ARBA" id="ARBA00023288"/>
    </source>
</evidence>
<evidence type="ECO:0000313" key="8">
    <source>
        <dbReference type="EMBL" id="PXY96581.1"/>
    </source>
</evidence>
<evidence type="ECO:0000256" key="1">
    <source>
        <dbReference type="ARBA" id="ARBA00004459"/>
    </source>
</evidence>
<evidence type="ECO:0000313" key="7">
    <source>
        <dbReference type="EMBL" id="AJA44251.1"/>
    </source>
</evidence>
<keyword evidence="5 7" id="KW-0449">Lipoprotein</keyword>
<dbReference type="PROSITE" id="PS51257">
    <property type="entry name" value="PROKAR_LIPOPROTEIN"/>
    <property type="match status" value="1"/>
</dbReference>
<evidence type="ECO:0000256" key="4">
    <source>
        <dbReference type="ARBA" id="ARBA00023139"/>
    </source>
</evidence>
<feature type="domain" description="Glycine zipper 2TM" evidence="6">
    <location>
        <begin position="65"/>
        <end position="106"/>
    </location>
</feature>
<name>A0A0A7S4M8_FRIPE</name>
<dbReference type="PANTHER" id="PTHR35603">
    <property type="match status" value="1"/>
</dbReference>
<dbReference type="Proteomes" id="UP000247838">
    <property type="component" value="Unassembled WGS sequence"/>
</dbReference>
<sequence>MKKLTTIACLVLALTACQNSDIYSGDVYTADQAKQVQQVDYGKVLSVRPVKIQTNASNGSTTNVIGSVGGAILGGFLGNTIGGGTGNKLAIAGGAIGGALLGNEVQDLASQANAVELEILRENGTTIVIIQKGTANQFYVGQQVRIVTNGKQISASPRIN</sequence>
<dbReference type="HOGENOM" id="CLU_090265_3_1_6"/>
<dbReference type="InterPro" id="IPR008816">
    <property type="entry name" value="Gly_zipper_2TM_dom"/>
</dbReference>
<dbReference type="RefSeq" id="WP_039103642.1">
    <property type="nucleotide sequence ID" value="NZ_CALYQC010000004.1"/>
</dbReference>
<dbReference type="PANTHER" id="PTHR35603:SF1">
    <property type="entry name" value="OUTER MEMBRANE LIPOPROTEIN SLYB"/>
    <property type="match status" value="1"/>
</dbReference>
<organism evidence="7 9">
    <name type="scientific">Frischella perrara</name>
    <dbReference type="NCBI Taxonomy" id="1267021"/>
    <lineage>
        <taxon>Bacteria</taxon>
        <taxon>Pseudomonadati</taxon>
        <taxon>Pseudomonadota</taxon>
        <taxon>Gammaproteobacteria</taxon>
        <taxon>Orbales</taxon>
        <taxon>Orbaceae</taxon>
        <taxon>Frischella</taxon>
    </lineage>
</organism>
<proteinExistence type="predicted"/>
<evidence type="ECO:0000256" key="3">
    <source>
        <dbReference type="ARBA" id="ARBA00023136"/>
    </source>
</evidence>
<dbReference type="OrthoDB" id="5298161at2"/>
<keyword evidence="2" id="KW-0732">Signal</keyword>
<evidence type="ECO:0000313" key="9">
    <source>
        <dbReference type="Proteomes" id="UP000030901"/>
    </source>
</evidence>
<dbReference type="InterPro" id="IPR051407">
    <property type="entry name" value="Bact_OM_lipoprot/Surf_antigen"/>
</dbReference>
<dbReference type="GO" id="GO:0009279">
    <property type="term" value="C:cell outer membrane"/>
    <property type="evidence" value="ECO:0007669"/>
    <property type="project" value="UniProtKB-SubCell"/>
</dbReference>
<protein>
    <submittedName>
        <fullName evidence="8">Glycine zipper 2TM domain-containing protein</fullName>
    </submittedName>
    <submittedName>
        <fullName evidence="7">Outer membrane lipoprotein</fullName>
    </submittedName>
</protein>
<dbReference type="KEGG" id="fpp:FPB0191_00419"/>
<reference evidence="8 10" key="2">
    <citation type="submission" date="2018-05" db="EMBL/GenBank/DDBJ databases">
        <title>Reference genomes for bee gut microbiota database.</title>
        <authorList>
            <person name="Ellegaard K.M."/>
        </authorList>
    </citation>
    <scope>NUCLEOTIDE SEQUENCE [LARGE SCALE GENOMIC DNA]</scope>
    <source>
        <strain evidence="8 10">ESL0167</strain>
    </source>
</reference>
<dbReference type="EMBL" id="QGLM01000005">
    <property type="protein sequence ID" value="PXY96581.1"/>
    <property type="molecule type" value="Genomic_DNA"/>
</dbReference>
<dbReference type="Pfam" id="PF05433">
    <property type="entry name" value="Rick_17kDa_Anti"/>
    <property type="match status" value="1"/>
</dbReference>
<keyword evidence="4" id="KW-0564">Palmitate</keyword>
<evidence type="ECO:0000256" key="2">
    <source>
        <dbReference type="ARBA" id="ARBA00022729"/>
    </source>
</evidence>
<comment type="subcellular location">
    <subcellularLocation>
        <location evidence="1">Cell outer membrane</location>
        <topology evidence="1">Lipid-anchor</topology>
    </subcellularLocation>
</comment>
<dbReference type="EMBL" id="CP009056">
    <property type="protein sequence ID" value="AJA44251.1"/>
    <property type="molecule type" value="Genomic_DNA"/>
</dbReference>
<evidence type="ECO:0000259" key="6">
    <source>
        <dbReference type="Pfam" id="PF05433"/>
    </source>
</evidence>
<keyword evidence="9" id="KW-1185">Reference proteome</keyword>
<evidence type="ECO:0000313" key="10">
    <source>
        <dbReference type="Proteomes" id="UP000247838"/>
    </source>
</evidence>